<comment type="caution">
    <text evidence="4">The sequence shown here is derived from an EMBL/GenBank/DDBJ whole genome shotgun (WGS) entry which is preliminary data.</text>
</comment>
<dbReference type="PANTHER" id="PTHR43333">
    <property type="entry name" value="2-HACID_DH_C DOMAIN-CONTAINING PROTEIN"/>
    <property type="match status" value="1"/>
</dbReference>
<evidence type="ECO:0000256" key="2">
    <source>
        <dbReference type="ARBA" id="ARBA00023027"/>
    </source>
</evidence>
<protein>
    <submittedName>
        <fullName evidence="4">Phosphoglycerate dehydrogenase-like enzyme</fullName>
    </submittedName>
</protein>
<dbReference type="Gene3D" id="3.40.50.720">
    <property type="entry name" value="NAD(P)-binding Rossmann-like Domain"/>
    <property type="match status" value="2"/>
</dbReference>
<dbReference type="GO" id="GO:0016491">
    <property type="term" value="F:oxidoreductase activity"/>
    <property type="evidence" value="ECO:0007669"/>
    <property type="project" value="UniProtKB-KW"/>
</dbReference>
<evidence type="ECO:0000313" key="4">
    <source>
        <dbReference type="EMBL" id="RAK19155.1"/>
    </source>
</evidence>
<dbReference type="Proteomes" id="UP000248555">
    <property type="component" value="Unassembled WGS sequence"/>
</dbReference>
<evidence type="ECO:0000256" key="1">
    <source>
        <dbReference type="ARBA" id="ARBA00023002"/>
    </source>
</evidence>
<sequence length="310" mass="35263">MEVQNILVTGRIYQEMAHILLKEKIDKDFRFLPESEVSREDLLWADVYVGFRPTENFQFGNIKWVHSLGAGVDSFLFNREWKEDVLLTRTVCSFGQKISEYCLSYILRDLQCHDVYAWYQSKRQWKQVTPKSIQAQNIVIYGTGTIGQEVAKNLVSLGVKPIGVSRSGTAKPYFSQVVSVSRAADVLVKADWVINTLPLTKETYMLFNDEFFCCLQNAGFINVGRGATVDDEALLRSLEKRHVRLAVLDVFAKEPLAIDSPLWQHPNVIITPHISALTSPEEAVQCFLTTLKNIEENKPIVNKVDVLKGY</sequence>
<feature type="domain" description="D-isomer specific 2-hydroxyacid dehydrogenase NAD-binding" evidence="3">
    <location>
        <begin position="119"/>
        <end position="275"/>
    </location>
</feature>
<evidence type="ECO:0000313" key="5">
    <source>
        <dbReference type="Proteomes" id="UP000248555"/>
    </source>
</evidence>
<dbReference type="CDD" id="cd05300">
    <property type="entry name" value="2-Hacid_dh_1"/>
    <property type="match status" value="1"/>
</dbReference>
<keyword evidence="1" id="KW-0560">Oxidoreductase</keyword>
<dbReference type="OrthoDB" id="9805416at2"/>
<evidence type="ECO:0000259" key="3">
    <source>
        <dbReference type="Pfam" id="PF02826"/>
    </source>
</evidence>
<dbReference type="Pfam" id="PF02826">
    <property type="entry name" value="2-Hacid_dh_C"/>
    <property type="match status" value="1"/>
</dbReference>
<dbReference type="AlphaFoldDB" id="A0A327YH82"/>
<accession>A0A327YH82</accession>
<dbReference type="InterPro" id="IPR006140">
    <property type="entry name" value="D-isomer_DH_NAD-bd"/>
</dbReference>
<dbReference type="RefSeq" id="WP_111645299.1">
    <property type="nucleotide sequence ID" value="NZ_QLMH01000007.1"/>
</dbReference>
<dbReference type="InterPro" id="IPR036291">
    <property type="entry name" value="NAD(P)-bd_dom_sf"/>
</dbReference>
<keyword evidence="2" id="KW-0520">NAD</keyword>
<dbReference type="EMBL" id="QLMH01000007">
    <property type="protein sequence ID" value="RAK19155.1"/>
    <property type="molecule type" value="Genomic_DNA"/>
</dbReference>
<dbReference type="SUPFAM" id="SSF51735">
    <property type="entry name" value="NAD(P)-binding Rossmann-fold domains"/>
    <property type="match status" value="1"/>
</dbReference>
<gene>
    <name evidence="4" type="ORF">B0I26_10772</name>
</gene>
<organism evidence="4 5">
    <name type="scientific">Paranoxybacillus vitaminiphilus</name>
    <dbReference type="NCBI Taxonomy" id="581036"/>
    <lineage>
        <taxon>Bacteria</taxon>
        <taxon>Bacillati</taxon>
        <taxon>Bacillota</taxon>
        <taxon>Bacilli</taxon>
        <taxon>Bacillales</taxon>
        <taxon>Anoxybacillaceae</taxon>
        <taxon>Paranoxybacillus</taxon>
    </lineage>
</organism>
<name>A0A327YH82_9BACL</name>
<dbReference type="GO" id="GO:0051287">
    <property type="term" value="F:NAD binding"/>
    <property type="evidence" value="ECO:0007669"/>
    <property type="project" value="InterPro"/>
</dbReference>
<keyword evidence="5" id="KW-1185">Reference proteome</keyword>
<reference evidence="4 5" key="1">
    <citation type="submission" date="2018-06" db="EMBL/GenBank/DDBJ databases">
        <title>Genomic Encyclopedia of Type Strains, Phase III (KMG-III): the genomes of soil and plant-associated and newly described type strains.</title>
        <authorList>
            <person name="Whitman W."/>
        </authorList>
    </citation>
    <scope>NUCLEOTIDE SEQUENCE [LARGE SCALE GENOMIC DNA]</scope>
    <source>
        <strain evidence="4 5">CGMCC 1.8979</strain>
    </source>
</reference>
<dbReference type="PANTHER" id="PTHR43333:SF1">
    <property type="entry name" value="D-ISOMER SPECIFIC 2-HYDROXYACID DEHYDROGENASE NAD-BINDING DOMAIN-CONTAINING PROTEIN"/>
    <property type="match status" value="1"/>
</dbReference>
<proteinExistence type="predicted"/>